<evidence type="ECO:0000313" key="2">
    <source>
        <dbReference type="EMBL" id="KOF72684.1"/>
    </source>
</evidence>
<organism evidence="2">
    <name type="scientific">Octopus bimaculoides</name>
    <name type="common">California two-spotted octopus</name>
    <dbReference type="NCBI Taxonomy" id="37653"/>
    <lineage>
        <taxon>Eukaryota</taxon>
        <taxon>Metazoa</taxon>
        <taxon>Spiralia</taxon>
        <taxon>Lophotrochozoa</taxon>
        <taxon>Mollusca</taxon>
        <taxon>Cephalopoda</taxon>
        <taxon>Coleoidea</taxon>
        <taxon>Octopodiformes</taxon>
        <taxon>Octopoda</taxon>
        <taxon>Incirrata</taxon>
        <taxon>Octopodidae</taxon>
        <taxon>Octopus</taxon>
    </lineage>
</organism>
<name>A0A0L8G785_OCTBM</name>
<dbReference type="PANTHER" id="PTHR47163:SF2">
    <property type="entry name" value="SI:DKEY-17M8.2"/>
    <property type="match status" value="1"/>
</dbReference>
<reference evidence="2" key="1">
    <citation type="submission" date="2015-07" db="EMBL/GenBank/DDBJ databases">
        <title>MeaNS - Measles Nucleotide Surveillance Program.</title>
        <authorList>
            <person name="Tran T."/>
            <person name="Druce J."/>
        </authorList>
    </citation>
    <scope>NUCLEOTIDE SEQUENCE</scope>
    <source>
        <strain evidence="2">UCB-OBI-ISO-001</strain>
        <tissue evidence="2">Gonad</tissue>
    </source>
</reference>
<dbReference type="InterPro" id="IPR024445">
    <property type="entry name" value="Tnp_ISXO2-like"/>
</dbReference>
<dbReference type="PANTHER" id="PTHR47163">
    <property type="entry name" value="DDE_TNP_IS1595 DOMAIN-CONTAINING PROTEIN"/>
    <property type="match status" value="1"/>
</dbReference>
<proteinExistence type="predicted"/>
<dbReference type="InterPro" id="IPR053164">
    <property type="entry name" value="IS1016-like_transposase"/>
</dbReference>
<accession>A0A0L8G785</accession>
<dbReference type="Pfam" id="PF12762">
    <property type="entry name" value="DDE_Tnp_IS1595"/>
    <property type="match status" value="1"/>
</dbReference>
<dbReference type="EMBL" id="KQ423536">
    <property type="protein sequence ID" value="KOF72684.1"/>
    <property type="molecule type" value="Genomic_DNA"/>
</dbReference>
<sequence>KRDNATLLPLIQKYIKPGSFIYSDSWVDYKDIHTFSYQHYMIKHQDNFVDTTHAQIHTQNIKMFLVRF</sequence>
<feature type="domain" description="ISXO2-like transposase" evidence="1">
    <location>
        <begin position="3"/>
        <end position="67"/>
    </location>
</feature>
<feature type="non-terminal residue" evidence="2">
    <location>
        <position position="1"/>
    </location>
</feature>
<evidence type="ECO:0000259" key="1">
    <source>
        <dbReference type="Pfam" id="PF12762"/>
    </source>
</evidence>
<dbReference type="AlphaFoldDB" id="A0A0L8G785"/>
<protein>
    <recommendedName>
        <fullName evidence="1">ISXO2-like transposase domain-containing protein</fullName>
    </recommendedName>
</protein>
<gene>
    <name evidence="2" type="ORF">OCBIM_22039075mg</name>
</gene>